<dbReference type="Proteomes" id="UP000193928">
    <property type="component" value="Unassembled WGS sequence"/>
</dbReference>
<keyword evidence="5" id="KW-1185">Reference proteome</keyword>
<reference evidence="3 5" key="1">
    <citation type="submission" date="2016-01" db="EMBL/GenBank/DDBJ databases">
        <title>The new phylogeny of the genus Mycobacterium.</title>
        <authorList>
            <person name="Tarcisio F."/>
            <person name="Conor M."/>
            <person name="Antonella G."/>
            <person name="Elisabetta G."/>
            <person name="Giulia F.S."/>
            <person name="Sara T."/>
            <person name="Anna F."/>
            <person name="Clotilde B."/>
            <person name="Roberto B."/>
            <person name="Veronica D.S."/>
            <person name="Fabio R."/>
            <person name="Monica P."/>
            <person name="Olivier J."/>
            <person name="Enrico T."/>
            <person name="Nicola S."/>
        </authorList>
    </citation>
    <scope>NUCLEOTIDE SEQUENCE [LARGE SCALE GENOMIC DNA]</scope>
    <source>
        <strain evidence="3 5">DSM 44160</strain>
    </source>
</reference>
<evidence type="ECO:0000313" key="5">
    <source>
        <dbReference type="Proteomes" id="UP000193928"/>
    </source>
</evidence>
<proteinExistence type="predicted"/>
<dbReference type="CDD" id="cd00829">
    <property type="entry name" value="SCP-x_thiolase"/>
    <property type="match status" value="1"/>
</dbReference>
<feature type="domain" description="Thiolase C-terminal" evidence="1">
    <location>
        <begin position="277"/>
        <end position="420"/>
    </location>
</feature>
<protein>
    <submittedName>
        <fullName evidence="2">Thiolase</fullName>
    </submittedName>
</protein>
<organism evidence="2 4">
    <name type="scientific">Mycobacterium gordonae</name>
    <dbReference type="NCBI Taxonomy" id="1778"/>
    <lineage>
        <taxon>Bacteria</taxon>
        <taxon>Bacillati</taxon>
        <taxon>Actinomycetota</taxon>
        <taxon>Actinomycetes</taxon>
        <taxon>Mycobacteriales</taxon>
        <taxon>Mycobacteriaceae</taxon>
        <taxon>Mycobacterium</taxon>
    </lineage>
</organism>
<dbReference type="Gene3D" id="3.40.47.10">
    <property type="match status" value="1"/>
</dbReference>
<dbReference type="PANTHER" id="PTHR42870">
    <property type="entry name" value="ACETYL-COA C-ACETYLTRANSFERASE"/>
    <property type="match status" value="1"/>
</dbReference>
<dbReference type="SUPFAM" id="SSF53901">
    <property type="entry name" value="Thiolase-like"/>
    <property type="match status" value="2"/>
</dbReference>
<name>A0A1A6BGM0_MYCGO</name>
<evidence type="ECO:0000313" key="2">
    <source>
        <dbReference type="EMBL" id="OBS01384.1"/>
    </source>
</evidence>
<dbReference type="PANTHER" id="PTHR42870:SF1">
    <property type="entry name" value="NON-SPECIFIC LIPID-TRANSFER PROTEIN-LIKE 2"/>
    <property type="match status" value="1"/>
</dbReference>
<dbReference type="EMBL" id="LQOY01000192">
    <property type="protein sequence ID" value="ORV74585.1"/>
    <property type="molecule type" value="Genomic_DNA"/>
</dbReference>
<dbReference type="InterPro" id="IPR055140">
    <property type="entry name" value="Thiolase_C_2"/>
</dbReference>
<evidence type="ECO:0000313" key="4">
    <source>
        <dbReference type="Proteomes" id="UP000093757"/>
    </source>
</evidence>
<dbReference type="EMBL" id="MAEM01000292">
    <property type="protein sequence ID" value="OBS01384.1"/>
    <property type="molecule type" value="Genomic_DNA"/>
</dbReference>
<evidence type="ECO:0000259" key="1">
    <source>
        <dbReference type="Pfam" id="PF22691"/>
    </source>
</evidence>
<accession>A0A1A6BGM0</accession>
<reference evidence="2 4" key="2">
    <citation type="submission" date="2016-06" db="EMBL/GenBank/DDBJ databases">
        <authorList>
            <person name="Kjaerup R.B."/>
            <person name="Dalgaard T.S."/>
            <person name="Juul-Madsen H.R."/>
        </authorList>
    </citation>
    <scope>NUCLEOTIDE SEQUENCE [LARGE SCALE GENOMIC DNA]</scope>
    <source>
        <strain evidence="2 4">1245752.6</strain>
    </source>
</reference>
<sequence length="422" mass="44595">MLRSIVSRFHGHTERRLGLGGCFHEVNVRTWALASEPAIAAVEELPPGKYEGHDGAGMQELVLRRFLQSHSLGPRDVDGLLVCPSGMASGAGADIFVHERLNDVLGIRPRFCETVNVGGATYTIMLSRAALAISAGLANAVLCIGAGKFPKVGRGGGANAMARMISHPDFEYPYGSFIPALYALAATRHMAERGTSRDALAAVAVSSREWALRHPDALMRNAGPLTVEMVLASRPIAWPFNLLDCSVPCEGGAVFLVAHGDRAREITDQPAYVLGFGEHHDHGNITHTSDFATMGASVSARAAFEMADLSPSDVQVAELYDAFTINPILLLEETGLVAAAKGGHFFLDGRGAPGGDLPVNTYGGLLSFGHTGDASGMSMLIEAARQVMGKAADRQVSAEIALVHTYGGMMADHSTVLLGRTP</sequence>
<evidence type="ECO:0000313" key="3">
    <source>
        <dbReference type="EMBL" id="ORV74585.1"/>
    </source>
</evidence>
<dbReference type="Pfam" id="PF22691">
    <property type="entry name" value="Thiolase_C_1"/>
    <property type="match status" value="1"/>
</dbReference>
<dbReference type="AlphaFoldDB" id="A0A1A6BGM0"/>
<comment type="caution">
    <text evidence="2">The sequence shown here is derived from an EMBL/GenBank/DDBJ whole genome shotgun (WGS) entry which is preliminary data.</text>
</comment>
<dbReference type="Proteomes" id="UP000093757">
    <property type="component" value="Unassembled WGS sequence"/>
</dbReference>
<dbReference type="GO" id="GO:0016746">
    <property type="term" value="F:acyltransferase activity"/>
    <property type="evidence" value="ECO:0007669"/>
    <property type="project" value="InterPro"/>
</dbReference>
<gene>
    <name evidence="2" type="ORF">A9W98_20440</name>
    <name evidence="3" type="ORF">AWC08_01145</name>
</gene>
<dbReference type="InterPro" id="IPR016039">
    <property type="entry name" value="Thiolase-like"/>
</dbReference>